<evidence type="ECO:0000313" key="2">
    <source>
        <dbReference type="Proteomes" id="UP000322699"/>
    </source>
</evidence>
<keyword evidence="2" id="KW-1185">Reference proteome</keyword>
<reference evidence="1 2" key="1">
    <citation type="submission" date="2019-08" db="EMBL/GenBank/DDBJ databases">
        <title>Deep-cultivation of Planctomycetes and their phenomic and genomic characterization uncovers novel biology.</title>
        <authorList>
            <person name="Wiegand S."/>
            <person name="Jogler M."/>
            <person name="Boedeker C."/>
            <person name="Pinto D."/>
            <person name="Vollmers J."/>
            <person name="Rivas-Marin E."/>
            <person name="Kohn T."/>
            <person name="Peeters S.H."/>
            <person name="Heuer A."/>
            <person name="Rast P."/>
            <person name="Oberbeckmann S."/>
            <person name="Bunk B."/>
            <person name="Jeske O."/>
            <person name="Meyerdierks A."/>
            <person name="Storesund J.E."/>
            <person name="Kallscheuer N."/>
            <person name="Luecker S."/>
            <person name="Lage O.M."/>
            <person name="Pohl T."/>
            <person name="Merkel B.J."/>
            <person name="Hornburger P."/>
            <person name="Mueller R.-W."/>
            <person name="Bruemmer F."/>
            <person name="Labrenz M."/>
            <person name="Spormann A.M."/>
            <person name="Op Den Camp H."/>
            <person name="Overmann J."/>
            <person name="Amann R."/>
            <person name="Jetten M.S.M."/>
            <person name="Mascher T."/>
            <person name="Medema M.H."/>
            <person name="Devos D.P."/>
            <person name="Kaster A.-K."/>
            <person name="Ovreas L."/>
            <person name="Rohde M."/>
            <person name="Galperin M.Y."/>
            <person name="Jogler C."/>
        </authorList>
    </citation>
    <scope>NUCLEOTIDE SEQUENCE [LARGE SCALE GENOMIC DNA]</scope>
    <source>
        <strain evidence="1 2">LF1</strain>
    </source>
</reference>
<organism evidence="1 2">
    <name type="scientific">Rubripirellula obstinata</name>
    <dbReference type="NCBI Taxonomy" id="406547"/>
    <lineage>
        <taxon>Bacteria</taxon>
        <taxon>Pseudomonadati</taxon>
        <taxon>Planctomycetota</taxon>
        <taxon>Planctomycetia</taxon>
        <taxon>Pirellulales</taxon>
        <taxon>Pirellulaceae</taxon>
        <taxon>Rubripirellula</taxon>
    </lineage>
</organism>
<evidence type="ECO:0000313" key="1">
    <source>
        <dbReference type="EMBL" id="KAA1258292.1"/>
    </source>
</evidence>
<dbReference type="EMBL" id="VRLW01000001">
    <property type="protein sequence ID" value="KAA1258292.1"/>
    <property type="molecule type" value="Genomic_DNA"/>
</dbReference>
<proteinExistence type="predicted"/>
<dbReference type="AlphaFoldDB" id="A0A5B1CDJ8"/>
<name>A0A5B1CDJ8_9BACT</name>
<dbReference type="Proteomes" id="UP000322699">
    <property type="component" value="Unassembled WGS sequence"/>
</dbReference>
<sequence length="57" mass="6080">MLLPSCHDAIVGHVGDISKHGKTLQITAGIGLLRLETHGSCVSSKDGFSFTQTERQT</sequence>
<accession>A0A5B1CDJ8</accession>
<gene>
    <name evidence="1" type="ORF">LF1_08080</name>
</gene>
<protein>
    <submittedName>
        <fullName evidence="1">Uncharacterized protein</fullName>
    </submittedName>
</protein>
<comment type="caution">
    <text evidence="1">The sequence shown here is derived from an EMBL/GenBank/DDBJ whole genome shotgun (WGS) entry which is preliminary data.</text>
</comment>